<evidence type="ECO:0000256" key="5">
    <source>
        <dbReference type="ARBA" id="ARBA00023136"/>
    </source>
</evidence>
<keyword evidence="3 6" id="KW-0812">Transmembrane</keyword>
<organism evidence="8 9">
    <name type="scientific">Hydra vulgaris</name>
    <name type="common">Hydra</name>
    <name type="synonym">Hydra attenuata</name>
    <dbReference type="NCBI Taxonomy" id="6087"/>
    <lineage>
        <taxon>Eukaryota</taxon>
        <taxon>Metazoa</taxon>
        <taxon>Cnidaria</taxon>
        <taxon>Hydrozoa</taxon>
        <taxon>Hydroidolina</taxon>
        <taxon>Anthoathecata</taxon>
        <taxon>Aplanulata</taxon>
        <taxon>Hydridae</taxon>
        <taxon>Hydra</taxon>
    </lineage>
</organism>
<dbReference type="PANTHER" id="PTHR43243:SF4">
    <property type="entry name" value="CATIONIC AMINO ACID TRANSPORTER 4"/>
    <property type="match status" value="1"/>
</dbReference>
<feature type="transmembrane region" description="Helical" evidence="6">
    <location>
        <begin position="599"/>
        <end position="617"/>
    </location>
</feature>
<protein>
    <submittedName>
        <fullName evidence="9">High affinity cationic amino acid transporter 1</fullName>
    </submittedName>
</protein>
<keyword evidence="8" id="KW-1185">Reference proteome</keyword>
<proteinExistence type="predicted"/>
<dbReference type="Proteomes" id="UP001652625">
    <property type="component" value="Chromosome 06"/>
</dbReference>
<feature type="transmembrane region" description="Helical" evidence="6">
    <location>
        <begin position="228"/>
        <end position="247"/>
    </location>
</feature>
<feature type="transmembrane region" description="Helical" evidence="6">
    <location>
        <begin position="538"/>
        <end position="560"/>
    </location>
</feature>
<dbReference type="Pfam" id="PF13520">
    <property type="entry name" value="AA_permease_2"/>
    <property type="match status" value="1"/>
</dbReference>
<name>A0ABM4C110_HYDVU</name>
<comment type="subcellular location">
    <subcellularLocation>
        <location evidence="1">Membrane</location>
        <topology evidence="1">Multi-pass membrane protein</topology>
    </subcellularLocation>
</comment>
<dbReference type="InterPro" id="IPR002293">
    <property type="entry name" value="AA/rel_permease1"/>
</dbReference>
<dbReference type="PANTHER" id="PTHR43243">
    <property type="entry name" value="INNER MEMBRANE TRANSPORTER YGJI-RELATED"/>
    <property type="match status" value="1"/>
</dbReference>
<evidence type="ECO:0000313" key="9">
    <source>
        <dbReference type="RefSeq" id="XP_065655238.1"/>
    </source>
</evidence>
<evidence type="ECO:0000256" key="6">
    <source>
        <dbReference type="SAM" id="Phobius"/>
    </source>
</evidence>
<evidence type="ECO:0000313" key="8">
    <source>
        <dbReference type="Proteomes" id="UP001652625"/>
    </source>
</evidence>
<dbReference type="Pfam" id="PF13906">
    <property type="entry name" value="AA_permease_C"/>
    <property type="match status" value="1"/>
</dbReference>
<feature type="transmembrane region" description="Helical" evidence="6">
    <location>
        <begin position="199"/>
        <end position="216"/>
    </location>
</feature>
<dbReference type="RefSeq" id="XP_065655238.1">
    <property type="nucleotide sequence ID" value="XM_065799166.1"/>
</dbReference>
<keyword evidence="4 6" id="KW-1133">Transmembrane helix</keyword>
<evidence type="ECO:0000256" key="2">
    <source>
        <dbReference type="ARBA" id="ARBA00022448"/>
    </source>
</evidence>
<feature type="transmembrane region" description="Helical" evidence="6">
    <location>
        <begin position="314"/>
        <end position="343"/>
    </location>
</feature>
<feature type="transmembrane region" description="Helical" evidence="6">
    <location>
        <begin position="364"/>
        <end position="383"/>
    </location>
</feature>
<feature type="transmembrane region" description="Helical" evidence="6">
    <location>
        <begin position="268"/>
        <end position="294"/>
    </location>
</feature>
<keyword evidence="5 6" id="KW-0472">Membrane</keyword>
<feature type="transmembrane region" description="Helical" evidence="6">
    <location>
        <begin position="509"/>
        <end position="532"/>
    </location>
</feature>
<dbReference type="InterPro" id="IPR029485">
    <property type="entry name" value="CAT_C"/>
</dbReference>
<evidence type="ECO:0000256" key="3">
    <source>
        <dbReference type="ARBA" id="ARBA00022692"/>
    </source>
</evidence>
<feature type="transmembrane region" description="Helical" evidence="6">
    <location>
        <begin position="389"/>
        <end position="410"/>
    </location>
</feature>
<dbReference type="PIRSF" id="PIRSF006060">
    <property type="entry name" value="AA_transporter"/>
    <property type="match status" value="1"/>
</dbReference>
<evidence type="ECO:0000259" key="7">
    <source>
        <dbReference type="Pfam" id="PF13906"/>
    </source>
</evidence>
<dbReference type="GeneID" id="100203387"/>
<dbReference type="Gene3D" id="1.20.1740.10">
    <property type="entry name" value="Amino acid/polyamine transporter I"/>
    <property type="match status" value="2"/>
</dbReference>
<feature type="transmembrane region" description="Helical" evidence="6">
    <location>
        <begin position="102"/>
        <end position="122"/>
    </location>
</feature>
<feature type="transmembrane region" description="Helical" evidence="6">
    <location>
        <begin position="572"/>
        <end position="593"/>
    </location>
</feature>
<sequence>MAMFATLANAWFGLVFRRKKVNRQSSLQQGLSKCLTTWQLIHLGVGATLGAGTYVVTGQVAAKMAGPAVVISFTIAAITSLLSGLCYAEFGSRVPQTTGSAYTYSYVTIGEIWAFFIGWNLVLEYMIGTAADAAALSGSFDYAIGYRVREWTQENIGSFNSEYLGDFPDILSFVFTIAVTIVLAFGVRESAVFTVTFNFFNISVVAFIIITGIFYIDFDNWTKGDGFFPYGASGVLSGAATCFYAFVGFDIIATTGEEAKNPAKSIPIAIVASLVIIFLCYFGVSSVITLIVPYSKLDKHSPIPGAFSQRGLGWANYIISVGAICGLSSSLLGNLFPLPRIIYAMAKDGLLFKMFTKINKKTEVPVNATIYPGILTALFAFFFDLEELVEMMSIGTLLAYTLVSLCVLILRYQPDSYCSYESQPFVNKNNDSETDDGENTSSTIFMNDISSIKTINNINKADEPNNPLITNKEELKESLLPNSEEKVPINKKINAVKEADLPTEFSGRVVSCMCLCLFVWFFAFNSTLLFAFDQIYNKQAWAIFLLAFFGVLILISIGLIYSMPQSQTKYSFMCPCVPALPIIAIYANTFLMLKLSKITWIRFTVWMVIGVAIYLFYGTRNSKVDVNNEHTDEST</sequence>
<evidence type="ECO:0000256" key="4">
    <source>
        <dbReference type="ARBA" id="ARBA00022989"/>
    </source>
</evidence>
<evidence type="ECO:0000256" key="1">
    <source>
        <dbReference type="ARBA" id="ARBA00004141"/>
    </source>
</evidence>
<accession>A0ABM4C110</accession>
<reference evidence="9" key="1">
    <citation type="submission" date="2025-08" db="UniProtKB">
        <authorList>
            <consortium name="RefSeq"/>
        </authorList>
    </citation>
    <scope>IDENTIFICATION</scope>
</reference>
<feature type="transmembrane region" description="Helical" evidence="6">
    <location>
        <begin position="68"/>
        <end position="90"/>
    </location>
</feature>
<feature type="domain" description="Cationic amino acid transporter C-terminal" evidence="7">
    <location>
        <begin position="572"/>
        <end position="622"/>
    </location>
</feature>
<feature type="transmembrane region" description="Helical" evidence="6">
    <location>
        <begin position="170"/>
        <end position="187"/>
    </location>
</feature>
<keyword evidence="2" id="KW-0813">Transport</keyword>
<gene>
    <name evidence="9" type="primary">LOC100203387</name>
</gene>